<dbReference type="GO" id="GO:0140359">
    <property type="term" value="F:ABC-type transporter activity"/>
    <property type="evidence" value="ECO:0007669"/>
    <property type="project" value="InterPro"/>
</dbReference>
<dbReference type="GO" id="GO:0016020">
    <property type="term" value="C:membrane"/>
    <property type="evidence" value="ECO:0007669"/>
    <property type="project" value="UniProtKB-SubCell"/>
</dbReference>
<keyword evidence="2 5" id="KW-0812">Transmembrane</keyword>
<evidence type="ECO:0000256" key="1">
    <source>
        <dbReference type="ARBA" id="ARBA00004141"/>
    </source>
</evidence>
<sequence>MPTTLAGYREKGILRRMATTPIPPSRLLLAQLAVGVLCAVASLVTVVAGVLAFGFEPPGLVVAALATFALGVLAIFAIGMLVAAVAPSTRVATGIGVSLFFLGIAFGGVFTPAETMPEFVLRVSDYTPVGAFMQALRASWGGDWPQPLHLAVPAVYALGCGLLAARLFRWE</sequence>
<name>A0A1G9GM69_9ACTN</name>
<feature type="domain" description="ABC-2 type transporter transmembrane" evidence="6">
    <location>
        <begin position="5"/>
        <end position="165"/>
    </location>
</feature>
<feature type="transmembrane region" description="Helical" evidence="5">
    <location>
        <begin position="61"/>
        <end position="84"/>
    </location>
</feature>
<feature type="transmembrane region" description="Helical" evidence="5">
    <location>
        <begin position="148"/>
        <end position="168"/>
    </location>
</feature>
<keyword evidence="8" id="KW-1185">Reference proteome</keyword>
<dbReference type="PANTHER" id="PTHR43027">
    <property type="entry name" value="DOXORUBICIN RESISTANCE ABC TRANSPORTER PERMEASE PROTEIN DRRC-RELATED"/>
    <property type="match status" value="1"/>
</dbReference>
<dbReference type="EMBL" id="FNFB01000014">
    <property type="protein sequence ID" value="SDL01781.1"/>
    <property type="molecule type" value="Genomic_DNA"/>
</dbReference>
<dbReference type="STRING" id="683260.SAMN05421874_114137"/>
<dbReference type="AlphaFoldDB" id="A0A1G9GM69"/>
<dbReference type="OrthoDB" id="3217868at2"/>
<accession>A0A1G9GM69</accession>
<reference evidence="7 8" key="1">
    <citation type="submission" date="2016-10" db="EMBL/GenBank/DDBJ databases">
        <authorList>
            <person name="de Groot N.N."/>
        </authorList>
    </citation>
    <scope>NUCLEOTIDE SEQUENCE [LARGE SCALE GENOMIC DNA]</scope>
    <source>
        <strain evidence="7 8">CGMCC 4.5681</strain>
    </source>
</reference>
<dbReference type="InterPro" id="IPR013525">
    <property type="entry name" value="ABC2_TM"/>
</dbReference>
<evidence type="ECO:0000256" key="2">
    <source>
        <dbReference type="ARBA" id="ARBA00022692"/>
    </source>
</evidence>
<dbReference type="PANTHER" id="PTHR43027:SF2">
    <property type="entry name" value="TRANSPORT PERMEASE PROTEIN"/>
    <property type="match status" value="1"/>
</dbReference>
<dbReference type="Proteomes" id="UP000198683">
    <property type="component" value="Unassembled WGS sequence"/>
</dbReference>
<proteinExistence type="predicted"/>
<comment type="subcellular location">
    <subcellularLocation>
        <location evidence="1">Membrane</location>
        <topology evidence="1">Multi-pass membrane protein</topology>
    </subcellularLocation>
</comment>
<organism evidence="7 8">
    <name type="scientific">Nonomuraea maritima</name>
    <dbReference type="NCBI Taxonomy" id="683260"/>
    <lineage>
        <taxon>Bacteria</taxon>
        <taxon>Bacillati</taxon>
        <taxon>Actinomycetota</taxon>
        <taxon>Actinomycetes</taxon>
        <taxon>Streptosporangiales</taxon>
        <taxon>Streptosporangiaceae</taxon>
        <taxon>Nonomuraea</taxon>
    </lineage>
</organism>
<dbReference type="Pfam" id="PF12698">
    <property type="entry name" value="ABC2_membrane_3"/>
    <property type="match status" value="1"/>
</dbReference>
<gene>
    <name evidence="7" type="ORF">SAMN05421874_114137</name>
</gene>
<evidence type="ECO:0000313" key="7">
    <source>
        <dbReference type="EMBL" id="SDL01781.1"/>
    </source>
</evidence>
<dbReference type="InterPro" id="IPR052902">
    <property type="entry name" value="ABC-2_transporter"/>
</dbReference>
<keyword evidence="3 5" id="KW-1133">Transmembrane helix</keyword>
<protein>
    <submittedName>
        <fullName evidence="7">ABC-2 type transport system permease protein</fullName>
    </submittedName>
</protein>
<evidence type="ECO:0000256" key="3">
    <source>
        <dbReference type="ARBA" id="ARBA00022989"/>
    </source>
</evidence>
<evidence type="ECO:0000313" key="8">
    <source>
        <dbReference type="Proteomes" id="UP000198683"/>
    </source>
</evidence>
<evidence type="ECO:0000256" key="5">
    <source>
        <dbReference type="SAM" id="Phobius"/>
    </source>
</evidence>
<evidence type="ECO:0000259" key="6">
    <source>
        <dbReference type="Pfam" id="PF12698"/>
    </source>
</evidence>
<feature type="transmembrane region" description="Helical" evidence="5">
    <location>
        <begin position="27"/>
        <end position="55"/>
    </location>
</feature>
<feature type="transmembrane region" description="Helical" evidence="5">
    <location>
        <begin position="91"/>
        <end position="110"/>
    </location>
</feature>
<evidence type="ECO:0000256" key="4">
    <source>
        <dbReference type="ARBA" id="ARBA00023136"/>
    </source>
</evidence>
<keyword evidence="4 5" id="KW-0472">Membrane</keyword>